<comment type="subcellular location">
    <subcellularLocation>
        <location evidence="1">Cytoplasm</location>
    </subcellularLocation>
</comment>
<feature type="compositionally biased region" description="Polar residues" evidence="7">
    <location>
        <begin position="221"/>
        <end position="234"/>
    </location>
</feature>
<dbReference type="InterPro" id="IPR000048">
    <property type="entry name" value="IQ_motif_EF-hand-BS"/>
</dbReference>
<dbReference type="Gene3D" id="1.10.150.50">
    <property type="entry name" value="Transcription Factor, Ets-1"/>
    <property type="match status" value="1"/>
</dbReference>
<dbReference type="Gene3D" id="1.25.40.20">
    <property type="entry name" value="Ankyrin repeat-containing domain"/>
    <property type="match status" value="1"/>
</dbReference>
<dbReference type="GO" id="GO:0034128">
    <property type="term" value="P:negative regulation of MyD88-independent toll-like receptor signaling pathway"/>
    <property type="evidence" value="ECO:0007669"/>
    <property type="project" value="InterPro"/>
</dbReference>
<dbReference type="PROSITE" id="PS50088">
    <property type="entry name" value="ANK_REPEAT"/>
    <property type="match status" value="2"/>
</dbReference>
<feature type="domain" description="SAM" evidence="8">
    <location>
        <begin position="999"/>
        <end position="1063"/>
    </location>
</feature>
<dbReference type="PROSITE" id="PS50297">
    <property type="entry name" value="ANK_REP_REGION"/>
    <property type="match status" value="2"/>
</dbReference>
<dbReference type="InterPro" id="IPR002110">
    <property type="entry name" value="Ankyrin_rpt"/>
</dbReference>
<protein>
    <recommendedName>
        <fullName evidence="8">SAM domain-containing protein</fullName>
    </recommendedName>
</protein>
<dbReference type="Gene3D" id="1.20.5.190">
    <property type="match status" value="3"/>
</dbReference>
<feature type="compositionally biased region" description="Low complexity" evidence="7">
    <location>
        <begin position="250"/>
        <end position="261"/>
    </location>
</feature>
<dbReference type="InterPro" id="IPR013761">
    <property type="entry name" value="SAM/pointed_sf"/>
</dbReference>
<keyword evidence="5" id="KW-0040">ANK repeat</keyword>
<dbReference type="AlphaFoldDB" id="A0A6U3RLV7"/>
<dbReference type="EMBL" id="HBGS01017351">
    <property type="protein sequence ID" value="CAD9403005.1"/>
    <property type="molecule type" value="Transcribed_RNA"/>
</dbReference>
<dbReference type="InterPro" id="IPR039184">
    <property type="entry name" value="SARM1"/>
</dbReference>
<organism evidence="10">
    <name type="scientific">Octactis speculum</name>
    <dbReference type="NCBI Taxonomy" id="3111310"/>
    <lineage>
        <taxon>Eukaryota</taxon>
        <taxon>Sar</taxon>
        <taxon>Stramenopiles</taxon>
        <taxon>Ochrophyta</taxon>
        <taxon>Dictyochophyceae</taxon>
        <taxon>Dictyochales</taxon>
        <taxon>Dictyochaceae</taxon>
        <taxon>Octactis</taxon>
    </lineage>
</organism>
<dbReference type="SMART" id="SM00454">
    <property type="entry name" value="SAM"/>
    <property type="match status" value="1"/>
</dbReference>
<dbReference type="PANTHER" id="PTHR22998:SF1">
    <property type="entry name" value="NAD(+) HYDROLASE SARM1"/>
    <property type="match status" value="1"/>
</dbReference>
<evidence type="ECO:0000256" key="3">
    <source>
        <dbReference type="ARBA" id="ARBA00022737"/>
    </source>
</evidence>
<keyword evidence="2" id="KW-0963">Cytoplasm</keyword>
<feature type="coiled-coil region" evidence="6">
    <location>
        <begin position="302"/>
        <end position="367"/>
    </location>
</feature>
<dbReference type="PROSITE" id="PS50096">
    <property type="entry name" value="IQ"/>
    <property type="match status" value="6"/>
</dbReference>
<dbReference type="Pfam" id="PF12796">
    <property type="entry name" value="Ank_2"/>
    <property type="match status" value="1"/>
</dbReference>
<dbReference type="GO" id="GO:0035591">
    <property type="term" value="F:signaling adaptor activity"/>
    <property type="evidence" value="ECO:0007669"/>
    <property type="project" value="InterPro"/>
</dbReference>
<name>A0A6U3RLV7_9STRA</name>
<feature type="coiled-coil region" evidence="6">
    <location>
        <begin position="674"/>
        <end position="746"/>
    </location>
</feature>
<dbReference type="Pfam" id="PF00612">
    <property type="entry name" value="IQ"/>
    <property type="match status" value="3"/>
</dbReference>
<feature type="coiled-coil region" evidence="6">
    <location>
        <begin position="812"/>
        <end position="857"/>
    </location>
</feature>
<dbReference type="GO" id="GO:0005737">
    <property type="term" value="C:cytoplasm"/>
    <property type="evidence" value="ECO:0007669"/>
    <property type="project" value="UniProtKB-SubCell"/>
</dbReference>
<keyword evidence="6" id="KW-0175">Coiled coil</keyword>
<dbReference type="InterPro" id="IPR001660">
    <property type="entry name" value="SAM"/>
</dbReference>
<dbReference type="GO" id="GO:0003953">
    <property type="term" value="F:NAD+ nucleosidase activity"/>
    <property type="evidence" value="ECO:0007669"/>
    <property type="project" value="InterPro"/>
</dbReference>
<dbReference type="GO" id="GO:0048678">
    <property type="term" value="P:response to axon injury"/>
    <property type="evidence" value="ECO:0007669"/>
    <property type="project" value="InterPro"/>
</dbReference>
<dbReference type="EMBL" id="HBGS01017352">
    <property type="protein sequence ID" value="CAD9403023.1"/>
    <property type="molecule type" value="Transcribed_RNA"/>
</dbReference>
<dbReference type="SUPFAM" id="SSF47769">
    <property type="entry name" value="SAM/Pointed domain"/>
    <property type="match status" value="1"/>
</dbReference>
<dbReference type="SUPFAM" id="SSF48403">
    <property type="entry name" value="Ankyrin repeat"/>
    <property type="match status" value="1"/>
</dbReference>
<sequence>MSLTFHDLSLEAMHEKMRDGLKSKLAAMYSYDMGHIHLTYAAGSVVVTCSFHGFDDKSTAGMFVQQNTRRDCCPIFKEFGAVSVESELKLCQRRKVEGTVDSATGILSPVNIEPQAPPARDDEWGGPILQQTLGNDNNGEEEEEMDPPPPYALRSSGGLASPAARLSGHGSEPEEKVLEKGLERELRDAQRSMDSALAAHKKQMRDELAALEAVKQESDDSTVTGASRSANKVTQAAEESKPTQKEKEITATATTTATGGLPAPPLSEAMETRPVATAEERQHRQWAGTDQALLTRDGDLDLMKTEAELNERRRKFNEEREALVEDRATKRMSRLEAEAEQRRLNYAQEDQEMLEQLENTLQVAKEGRQRSSMMQMAEMDTAEQSLVESGVVAPYESDELPTRSMPPVEYPKPLNLPPAFTERLNLETMAAKQAEDEKQAERLGVMRMEDYDKVKREMAAAQLEREAKLQSMAAQEQDLVYNEMATKLQVLYRGRLGRRKSLEMMLKAKKLVEMAMAAIKIQTGMRGYIGRKWVRTLLEKETRSLILGESAMVCQKVYRGHLGRRRVHEIKRQLGARTMQRVYRGHLGRMAAEKVRAAMELLRLRHACACKIQSVWKMMVAREDYRILRVHMIAAREVQRIYRGHLGRRKADRRRNWQNAEPGPERLKLGLKLIEESKVAFERQQEEIDALHRSQEKAESRVSHIHNELQDAEKELGSLERELQEIDQIERDLHELTHERELLQLGVQGAAGIGSTGQPGGGMQANRAAMAESHALEIAIHRKRAERENRRQELDAEFAAVFREITDKKGTLAKLETAIADMEATRVRKDREFSRLQRNLMELLQEQKYELDSLREKGIELETATATSAAAASATAARAKEHEKKSTAMFNQTEELMKFQFMSMSLSYFSSLNMLKQMRDINSDTTSAAVSSSAETAAAAAAAAAAANIPAVKHLKLGAEDVMEATLKKKQAELAVAQEAEQIAIRSKAQPFPKDIKVWSVGDVGRWLDTLQLSQYVKAFKEASVDGEFLLELRPDDLSQVLGVEHKLHVRKVLVSRDKLRPLDEQAKLKKAIVLHEETTKESREGTGIPELDTVFSQARNGRTKRVEDSLNADFPVDAEDEKGNTLLHLASQNCNKALMQLLIARGANVNSQNGQGNTPLHFVMAYDTEGLLGEFLVEKGADDTIENKHGLSPYDGIEPG</sequence>
<evidence type="ECO:0000256" key="5">
    <source>
        <dbReference type="PROSITE-ProRule" id="PRU00023"/>
    </source>
</evidence>
<dbReference type="PROSITE" id="PS50105">
    <property type="entry name" value="SAM_DOMAIN"/>
    <property type="match status" value="1"/>
</dbReference>
<evidence type="ECO:0000256" key="7">
    <source>
        <dbReference type="SAM" id="MobiDB-lite"/>
    </source>
</evidence>
<feature type="region of interest" description="Disordered" evidence="7">
    <location>
        <begin position="212"/>
        <end position="267"/>
    </location>
</feature>
<feature type="compositionally biased region" description="Basic and acidic residues" evidence="7">
    <location>
        <begin position="238"/>
        <end position="249"/>
    </location>
</feature>
<dbReference type="Pfam" id="PF00536">
    <property type="entry name" value="SAM_1"/>
    <property type="match status" value="1"/>
</dbReference>
<evidence type="ECO:0000256" key="1">
    <source>
        <dbReference type="ARBA" id="ARBA00004496"/>
    </source>
</evidence>
<evidence type="ECO:0000256" key="4">
    <source>
        <dbReference type="ARBA" id="ARBA00022801"/>
    </source>
</evidence>
<dbReference type="InterPro" id="IPR036770">
    <property type="entry name" value="Ankyrin_rpt-contain_sf"/>
</dbReference>
<feature type="repeat" description="ANK" evidence="5">
    <location>
        <begin position="1123"/>
        <end position="1155"/>
    </location>
</feature>
<evidence type="ECO:0000313" key="9">
    <source>
        <dbReference type="EMBL" id="CAD9403005.1"/>
    </source>
</evidence>
<dbReference type="PANTHER" id="PTHR22998">
    <property type="entry name" value="SARM1"/>
    <property type="match status" value="1"/>
</dbReference>
<dbReference type="SMART" id="SM00248">
    <property type="entry name" value="ANK"/>
    <property type="match status" value="2"/>
</dbReference>
<keyword evidence="4" id="KW-0378">Hydrolase</keyword>
<accession>A0A6U3RLV7</accession>
<evidence type="ECO:0000256" key="2">
    <source>
        <dbReference type="ARBA" id="ARBA00022490"/>
    </source>
</evidence>
<feature type="repeat" description="ANK" evidence="5">
    <location>
        <begin position="1156"/>
        <end position="1189"/>
    </location>
</feature>
<feature type="region of interest" description="Disordered" evidence="7">
    <location>
        <begin position="109"/>
        <end position="178"/>
    </location>
</feature>
<evidence type="ECO:0000256" key="6">
    <source>
        <dbReference type="SAM" id="Coils"/>
    </source>
</evidence>
<reference evidence="10" key="1">
    <citation type="submission" date="2021-01" db="EMBL/GenBank/DDBJ databases">
        <authorList>
            <person name="Corre E."/>
            <person name="Pelletier E."/>
            <person name="Niang G."/>
            <person name="Scheremetjew M."/>
            <person name="Finn R."/>
            <person name="Kale V."/>
            <person name="Holt S."/>
            <person name="Cochrane G."/>
            <person name="Meng A."/>
            <person name="Brown T."/>
            <person name="Cohen L."/>
        </authorList>
    </citation>
    <scope>NUCLEOTIDE SEQUENCE</scope>
    <source>
        <strain evidence="10">CCMP1381</strain>
    </source>
</reference>
<gene>
    <name evidence="9" type="ORF">DSPE1174_LOCUS9121</name>
    <name evidence="10" type="ORF">DSPE1174_LOCUS9122</name>
</gene>
<keyword evidence="3" id="KW-0677">Repeat</keyword>
<evidence type="ECO:0000313" key="10">
    <source>
        <dbReference type="EMBL" id="CAD9403023.1"/>
    </source>
</evidence>
<evidence type="ECO:0000259" key="8">
    <source>
        <dbReference type="PROSITE" id="PS50105"/>
    </source>
</evidence>
<proteinExistence type="predicted"/>
<dbReference type="SMART" id="SM00015">
    <property type="entry name" value="IQ"/>
    <property type="match status" value="5"/>
</dbReference>